<evidence type="ECO:0000313" key="3">
    <source>
        <dbReference type="Proteomes" id="UP001152607"/>
    </source>
</evidence>
<comment type="caution">
    <text evidence="2">The sequence shown here is derived from an EMBL/GenBank/DDBJ whole genome shotgun (WGS) entry which is preliminary data.</text>
</comment>
<evidence type="ECO:0000256" key="1">
    <source>
        <dbReference type="SAM" id="MobiDB-lite"/>
    </source>
</evidence>
<feature type="region of interest" description="Disordered" evidence="1">
    <location>
        <begin position="1"/>
        <end position="27"/>
    </location>
</feature>
<gene>
    <name evidence="2" type="ORF">PDIGIT_LOCUS7007</name>
</gene>
<proteinExistence type="predicted"/>
<dbReference type="Proteomes" id="UP001152607">
    <property type="component" value="Unassembled WGS sequence"/>
</dbReference>
<reference evidence="2" key="1">
    <citation type="submission" date="2023-01" db="EMBL/GenBank/DDBJ databases">
        <authorList>
            <person name="Van Ghelder C."/>
            <person name="Rancurel C."/>
        </authorList>
    </citation>
    <scope>NUCLEOTIDE SEQUENCE</scope>
    <source>
        <strain evidence="2">CNCM I-4278</strain>
    </source>
</reference>
<sequence length="151" mass="16730">MGRLGFTRGKKASFSKSSMTARPSRPARAVRPTRWMYCSVFMGRPSCTTSETLGKSMPRPTTSEATRIPLVAALKSSVVWVRALCDMRLWSSKTRNEGRATFNMSYRRPTPFAVVPKTIILEESGLAECSLSIRARRAAKVCLTFGTVMAN</sequence>
<keyword evidence="3" id="KW-1185">Reference proteome</keyword>
<evidence type="ECO:0000313" key="2">
    <source>
        <dbReference type="EMBL" id="CAI6333955.1"/>
    </source>
</evidence>
<accession>A0A9W4UDF3</accession>
<organism evidence="2 3">
    <name type="scientific">Periconia digitata</name>
    <dbReference type="NCBI Taxonomy" id="1303443"/>
    <lineage>
        <taxon>Eukaryota</taxon>
        <taxon>Fungi</taxon>
        <taxon>Dikarya</taxon>
        <taxon>Ascomycota</taxon>
        <taxon>Pezizomycotina</taxon>
        <taxon>Dothideomycetes</taxon>
        <taxon>Pleosporomycetidae</taxon>
        <taxon>Pleosporales</taxon>
        <taxon>Massarineae</taxon>
        <taxon>Periconiaceae</taxon>
        <taxon>Periconia</taxon>
    </lineage>
</organism>
<protein>
    <submittedName>
        <fullName evidence="2">Uncharacterized protein</fullName>
    </submittedName>
</protein>
<dbReference type="AlphaFoldDB" id="A0A9W4UDF3"/>
<name>A0A9W4UDF3_9PLEO</name>
<dbReference type="EMBL" id="CAOQHR010000004">
    <property type="protein sequence ID" value="CAI6333955.1"/>
    <property type="molecule type" value="Genomic_DNA"/>
</dbReference>